<accession>A0A401HAC6</accession>
<keyword evidence="1" id="KW-0812">Transmembrane</keyword>
<dbReference type="EMBL" id="BDMD01000065">
    <property type="protein sequence ID" value="GBF09416.1"/>
    <property type="molecule type" value="Genomic_DNA"/>
</dbReference>
<feature type="transmembrane region" description="Helical" evidence="1">
    <location>
        <begin position="133"/>
        <end position="154"/>
    </location>
</feature>
<feature type="transmembrane region" description="Helical" evidence="1">
    <location>
        <begin position="108"/>
        <end position="127"/>
    </location>
</feature>
<proteinExistence type="predicted"/>
<keyword evidence="1" id="KW-1133">Transmembrane helix</keyword>
<dbReference type="Proteomes" id="UP000291213">
    <property type="component" value="Unassembled WGS sequence"/>
</dbReference>
<evidence type="ECO:0000313" key="2">
    <source>
        <dbReference type="EMBL" id="GBF09416.1"/>
    </source>
</evidence>
<dbReference type="RefSeq" id="WP_131160391.1">
    <property type="nucleotide sequence ID" value="NZ_BDMD01000065.1"/>
</dbReference>
<gene>
    <name evidence="2" type="ORF">apy_11410</name>
</gene>
<evidence type="ECO:0000313" key="3">
    <source>
        <dbReference type="Proteomes" id="UP000291213"/>
    </source>
</evidence>
<evidence type="ECO:0000256" key="1">
    <source>
        <dbReference type="SAM" id="Phobius"/>
    </source>
</evidence>
<dbReference type="OrthoDB" id="375357at2157"/>
<comment type="caution">
    <text evidence="2">The sequence shown here is derived from an EMBL/GenBank/DDBJ whole genome shotgun (WGS) entry which is preliminary data.</text>
</comment>
<feature type="transmembrane region" description="Helical" evidence="1">
    <location>
        <begin position="161"/>
        <end position="178"/>
    </location>
</feature>
<protein>
    <submittedName>
        <fullName evidence="2">Uncharacterized protein</fullName>
    </submittedName>
</protein>
<reference evidence="2 3" key="1">
    <citation type="submission" date="2017-02" db="EMBL/GenBank/DDBJ databases">
        <title>isolation and characterization of a novel temperate virus Aeropyrum globular virus 1 infecting hyperthermophilic archaeon Aeropyrum.</title>
        <authorList>
            <person name="Yumiya M."/>
            <person name="Yoshida T."/>
            <person name="Sako Y."/>
        </authorList>
    </citation>
    <scope>NUCLEOTIDE SEQUENCE [LARGE SCALE GENOMIC DNA]</scope>
    <source>
        <strain evidence="2 3">YK1-12-2013</strain>
    </source>
</reference>
<feature type="transmembrane region" description="Helical" evidence="1">
    <location>
        <begin position="184"/>
        <end position="206"/>
    </location>
</feature>
<dbReference type="AlphaFoldDB" id="A0A401HAC6"/>
<keyword evidence="1" id="KW-0472">Membrane</keyword>
<sequence>MIRGPLDPRAPLYKAVQIARRRAAEEGDSSWRVVAQAVEELARRVERLYELASRHGLSKPFWLSPRVLEVLRSVEDGDKGGAIERARSLSESLIPAGLAGEYSLATGTAARVLASIIFLASAAYIGVEGIQAPSIPAAVTTLALASFALAALLAASTHYSLYLLAVSTGASLAIATAYRPVVDSYSILMALYSAVLGFAAAAYSSYTRRKFYRMLKMLERGM</sequence>
<organism evidence="2 3">
    <name type="scientific">Aeropyrum pernix</name>
    <dbReference type="NCBI Taxonomy" id="56636"/>
    <lineage>
        <taxon>Archaea</taxon>
        <taxon>Thermoproteota</taxon>
        <taxon>Thermoprotei</taxon>
        <taxon>Desulfurococcales</taxon>
        <taxon>Desulfurococcaceae</taxon>
        <taxon>Aeropyrum</taxon>
    </lineage>
</organism>
<name>A0A401HAC6_AERPX</name>